<evidence type="ECO:0008006" key="2">
    <source>
        <dbReference type="Google" id="ProtNLM"/>
    </source>
</evidence>
<gene>
    <name evidence="1" type="ORF">B1A_02002</name>
</gene>
<accession>T1C0C8</accession>
<dbReference type="AlphaFoldDB" id="T1C0C8"/>
<protein>
    <recommendedName>
        <fullName evidence="2">Ribbon-helix-helix protein CopG domain-containing protein</fullName>
    </recommendedName>
</protein>
<dbReference type="SUPFAM" id="SSF47598">
    <property type="entry name" value="Ribbon-helix-helix"/>
    <property type="match status" value="1"/>
</dbReference>
<evidence type="ECO:0000313" key="1">
    <source>
        <dbReference type="EMBL" id="EQD78936.1"/>
    </source>
</evidence>
<dbReference type="GO" id="GO:0006355">
    <property type="term" value="P:regulation of DNA-templated transcription"/>
    <property type="evidence" value="ECO:0007669"/>
    <property type="project" value="InterPro"/>
</dbReference>
<comment type="caution">
    <text evidence="1">The sequence shown here is derived from an EMBL/GenBank/DDBJ whole genome shotgun (WGS) entry which is preliminary data.</text>
</comment>
<dbReference type="EMBL" id="AUZX01001501">
    <property type="protein sequence ID" value="EQD78936.1"/>
    <property type="molecule type" value="Genomic_DNA"/>
</dbReference>
<reference evidence="1" key="1">
    <citation type="submission" date="2013-08" db="EMBL/GenBank/DDBJ databases">
        <authorList>
            <person name="Mendez C."/>
            <person name="Richter M."/>
            <person name="Ferrer M."/>
            <person name="Sanchez J."/>
        </authorList>
    </citation>
    <scope>NUCLEOTIDE SEQUENCE</scope>
</reference>
<sequence length="85" mass="9682">GIESTILRIEKVTLDKIRAIAAIEGKTLNKMIVRAIEQGIRWRREILEGYVRGEIPQERAVEILKIRHPSELSKLLALEGLPIPM</sequence>
<dbReference type="InterPro" id="IPR010985">
    <property type="entry name" value="Ribbon_hlx_hlx"/>
</dbReference>
<proteinExistence type="predicted"/>
<reference evidence="1" key="2">
    <citation type="journal article" date="2014" name="ISME J.">
        <title>Microbial stratification in low pH oxic and suboxic macroscopic growths along an acid mine drainage.</title>
        <authorList>
            <person name="Mendez-Garcia C."/>
            <person name="Mesa V."/>
            <person name="Sprenger R.R."/>
            <person name="Richter M."/>
            <person name="Diez M.S."/>
            <person name="Solano J."/>
            <person name="Bargiela R."/>
            <person name="Golyshina O.V."/>
            <person name="Manteca A."/>
            <person name="Ramos J.L."/>
            <person name="Gallego J.R."/>
            <person name="Llorente I."/>
            <person name="Martins Dos Santos V.A."/>
            <person name="Jensen O.N."/>
            <person name="Pelaez A.I."/>
            <person name="Sanchez J."/>
            <person name="Ferrer M."/>
        </authorList>
    </citation>
    <scope>NUCLEOTIDE SEQUENCE</scope>
</reference>
<organism evidence="1">
    <name type="scientific">mine drainage metagenome</name>
    <dbReference type="NCBI Taxonomy" id="410659"/>
    <lineage>
        <taxon>unclassified sequences</taxon>
        <taxon>metagenomes</taxon>
        <taxon>ecological metagenomes</taxon>
    </lineage>
</organism>
<name>T1C0C8_9ZZZZ</name>
<feature type="non-terminal residue" evidence="1">
    <location>
        <position position="1"/>
    </location>
</feature>